<accession>A0A9P5S940</accession>
<comment type="caution">
    <text evidence="2">The sequence shown here is derived from an EMBL/GenBank/DDBJ whole genome shotgun (WGS) entry which is preliminary data.</text>
</comment>
<proteinExistence type="predicted"/>
<feature type="region of interest" description="Disordered" evidence="1">
    <location>
        <begin position="1"/>
        <end position="26"/>
    </location>
</feature>
<keyword evidence="3" id="KW-1185">Reference proteome</keyword>
<evidence type="ECO:0000256" key="1">
    <source>
        <dbReference type="SAM" id="MobiDB-lite"/>
    </source>
</evidence>
<reference evidence="2" key="1">
    <citation type="journal article" date="2020" name="Fungal Divers.">
        <title>Resolving the Mortierellaceae phylogeny through synthesis of multi-gene phylogenetics and phylogenomics.</title>
        <authorList>
            <person name="Vandepol N."/>
            <person name="Liber J."/>
            <person name="Desiro A."/>
            <person name="Na H."/>
            <person name="Kennedy M."/>
            <person name="Barry K."/>
            <person name="Grigoriev I.V."/>
            <person name="Miller A.N."/>
            <person name="O'Donnell K."/>
            <person name="Stajich J.E."/>
            <person name="Bonito G."/>
        </authorList>
    </citation>
    <scope>NUCLEOTIDE SEQUENCE</scope>
    <source>
        <strain evidence="2">NVP1</strain>
    </source>
</reference>
<dbReference type="EMBL" id="JAAAUY010001940">
    <property type="protein sequence ID" value="KAF9317132.1"/>
    <property type="molecule type" value="Genomic_DNA"/>
</dbReference>
<name>A0A9P5S940_9FUNG</name>
<feature type="region of interest" description="Disordered" evidence="1">
    <location>
        <begin position="139"/>
        <end position="171"/>
    </location>
</feature>
<protein>
    <submittedName>
        <fullName evidence="2">Uncharacterized protein</fullName>
    </submittedName>
</protein>
<evidence type="ECO:0000313" key="2">
    <source>
        <dbReference type="EMBL" id="KAF9317132.1"/>
    </source>
</evidence>
<gene>
    <name evidence="2" type="ORF">BG006_003426</name>
</gene>
<dbReference type="AlphaFoldDB" id="A0A9P5S940"/>
<feature type="compositionally biased region" description="Basic and acidic residues" evidence="1">
    <location>
        <begin position="145"/>
        <end position="155"/>
    </location>
</feature>
<sequence length="209" mass="22554">MNKGGRPTSWSLSSVPASSSDARAKKDIVLTRDSKDTANMSTSTAIAPGAHRSHRALRTRGYGIKEITQETALALRTHGSWDAIDAATSGTIYWLHKEFTARITDIDLPDFGTAFKSLERIDTTDFIHATNGAVAAVETEPENTAEAHETRETPRTPETPETPRTPEMPETPEATAVLFIDSEALVAAGSTAQEEQEGVDNGSNIVLYL</sequence>
<evidence type="ECO:0000313" key="3">
    <source>
        <dbReference type="Proteomes" id="UP000696485"/>
    </source>
</evidence>
<feature type="compositionally biased region" description="Low complexity" evidence="1">
    <location>
        <begin position="9"/>
        <end position="20"/>
    </location>
</feature>
<organism evidence="2 3">
    <name type="scientific">Podila minutissima</name>
    <dbReference type="NCBI Taxonomy" id="64525"/>
    <lineage>
        <taxon>Eukaryota</taxon>
        <taxon>Fungi</taxon>
        <taxon>Fungi incertae sedis</taxon>
        <taxon>Mucoromycota</taxon>
        <taxon>Mortierellomycotina</taxon>
        <taxon>Mortierellomycetes</taxon>
        <taxon>Mortierellales</taxon>
        <taxon>Mortierellaceae</taxon>
        <taxon>Podila</taxon>
    </lineage>
</organism>
<dbReference type="Proteomes" id="UP000696485">
    <property type="component" value="Unassembled WGS sequence"/>
</dbReference>